<dbReference type="Pfam" id="PF05258">
    <property type="entry name" value="DciA"/>
    <property type="match status" value="1"/>
</dbReference>
<organism evidence="1 2">
    <name type="scientific">Pseudooceanicola batsensis (strain ATCC BAA-863 / DSM 15984 / KCTC 12145 / HTCC2597)</name>
    <name type="common">Oceanicola batsensis</name>
    <dbReference type="NCBI Taxonomy" id="252305"/>
    <lineage>
        <taxon>Bacteria</taxon>
        <taxon>Pseudomonadati</taxon>
        <taxon>Pseudomonadota</taxon>
        <taxon>Alphaproteobacteria</taxon>
        <taxon>Rhodobacterales</taxon>
        <taxon>Paracoccaceae</taxon>
        <taxon>Pseudooceanicola</taxon>
    </lineage>
</organism>
<dbReference type="Proteomes" id="UP000004318">
    <property type="component" value="Unassembled WGS sequence"/>
</dbReference>
<dbReference type="HOGENOM" id="CLU_104595_4_0_5"/>
<dbReference type="InterPro" id="IPR010593">
    <property type="entry name" value="DUF1159"/>
</dbReference>
<dbReference type="RefSeq" id="WP_009807098.1">
    <property type="nucleotide sequence ID" value="NZ_CH724131.1"/>
</dbReference>
<reference evidence="1 2" key="1">
    <citation type="journal article" date="2010" name="J. Bacteriol.">
        <title>Genome sequences of Oceanicola granulosus HTCC2516(T) and Oceanicola batsensis HTCC2597(TDelta).</title>
        <authorList>
            <person name="Thrash J.C."/>
            <person name="Cho J.C."/>
            <person name="Vergin K.L."/>
            <person name="Giovannoni S.J."/>
        </authorList>
    </citation>
    <scope>NUCLEOTIDE SEQUENCE [LARGE SCALE GENOMIC DNA]</scope>
    <source>
        <strain evidence="2">ATCC BAA-863 / DSM 15984 / KCTC 12145 / HTCC2597</strain>
    </source>
</reference>
<dbReference type="OrthoDB" id="7160947at2"/>
<name>A3U248_PSEBH</name>
<sequence length="168" mass="18220">MNRRNTSTYGFSRASKLLEDRIRRAGESRGFAVTRLLTHWEEIAGDLATMARPVDVRFGRQGFGATLTLLTTGPMAPMVEMQKETLREKVNAVYGYNAISRIRVTQTAATGFAEGQVAFSTRGTGPEPPRPSPEVTARARDVAGAVGDDGLRSALEALARNVLSKHGK</sequence>
<protein>
    <recommendedName>
        <fullName evidence="3">RNA-binding protein</fullName>
    </recommendedName>
</protein>
<evidence type="ECO:0000313" key="1">
    <source>
        <dbReference type="EMBL" id="EAQ01648.1"/>
    </source>
</evidence>
<dbReference type="eggNOG" id="COG5389">
    <property type="taxonomic scope" value="Bacteria"/>
</dbReference>
<dbReference type="PIRSF" id="PIRSF032064">
    <property type="entry name" value="UCP032064"/>
    <property type="match status" value="1"/>
</dbReference>
<accession>A3U248</accession>
<dbReference type="EMBL" id="AAMO01000011">
    <property type="protein sequence ID" value="EAQ01648.1"/>
    <property type="molecule type" value="Genomic_DNA"/>
</dbReference>
<evidence type="ECO:0008006" key="3">
    <source>
        <dbReference type="Google" id="ProtNLM"/>
    </source>
</evidence>
<dbReference type="STRING" id="252305.OB2597_14431"/>
<proteinExistence type="predicted"/>
<comment type="caution">
    <text evidence="1">The sequence shown here is derived from an EMBL/GenBank/DDBJ whole genome shotgun (WGS) entry which is preliminary data.</text>
</comment>
<dbReference type="InterPro" id="IPR007922">
    <property type="entry name" value="DciA-like"/>
</dbReference>
<gene>
    <name evidence="1" type="ORF">OB2597_14431</name>
</gene>
<evidence type="ECO:0000313" key="2">
    <source>
        <dbReference type="Proteomes" id="UP000004318"/>
    </source>
</evidence>
<keyword evidence="2" id="KW-1185">Reference proteome</keyword>
<dbReference type="AlphaFoldDB" id="A3U248"/>